<evidence type="ECO:0000313" key="2">
    <source>
        <dbReference type="Proteomes" id="UP001732700"/>
    </source>
</evidence>
<name>A0ACD5UWC2_AVESA</name>
<dbReference type="EnsemblPlants" id="AVESA.00010b.r2.2DG0330990.1">
    <property type="protein sequence ID" value="AVESA.00010b.r2.2DG0330990.1.CDS"/>
    <property type="gene ID" value="AVESA.00010b.r2.2DG0330990"/>
</dbReference>
<evidence type="ECO:0000313" key="1">
    <source>
        <dbReference type="EnsemblPlants" id="AVESA.00010b.r2.2DG0330990.1.CDS"/>
    </source>
</evidence>
<sequence>MTRAPATQRAPVQLPPPPPISRRSITRKTIGTHERAGDTRERGGEERRKASGWQLLSGERAPSVPHLVTRLLRLPLAAAVVLLPVCSAVGKLSWRGDRSMGAVANAGAFHGRCGGRQRASSSAAGMGVYELVRSEDAAGPAVDLEAGRCRLSPPAATTASPAAAPPRQRLVSLDVFRGITVLLMIIVDDAGSFIPAMNHSPWDGVTIADFVMPFFLFIVGVALALAYKRVPDKLEATGKATLRALKLFCVGLVLQGGFFHGVRSLTFGVDVTQIRLMGILQRIAIAYLVTALCQIWLKGDDEVESGLDLIKRYRYQLLVGFLISITYMALLYGTYVPDWEYQISGPGSMEKTFSVTCGVRGDSGPGCNVVGMIDRKILGIQHLYGRPVYARSQQCSINSPQNGPLPPDAPSWCQAPFDPEGLLSSVMAIVTCLIGLQFGHVIVHFQKHKERIMRWLVPSFGMLVLAFALDLFGMRMNKPLYTLSYTLVTAGVAGLLFAGIYTLVDLYGYRRPTIAMEWMGMHALMIFVLIACNVLPMFIHGFYWGDPSNNLLKFIGIKA</sequence>
<reference evidence="1" key="1">
    <citation type="submission" date="2021-05" db="EMBL/GenBank/DDBJ databases">
        <authorList>
            <person name="Scholz U."/>
            <person name="Mascher M."/>
            <person name="Fiebig A."/>
        </authorList>
    </citation>
    <scope>NUCLEOTIDE SEQUENCE [LARGE SCALE GENOMIC DNA]</scope>
</reference>
<reference evidence="1" key="2">
    <citation type="submission" date="2025-09" db="UniProtKB">
        <authorList>
            <consortium name="EnsemblPlants"/>
        </authorList>
    </citation>
    <scope>IDENTIFICATION</scope>
</reference>
<dbReference type="Proteomes" id="UP001732700">
    <property type="component" value="Chromosome 2D"/>
</dbReference>
<keyword evidence="2" id="KW-1185">Reference proteome</keyword>
<accession>A0ACD5UWC2</accession>
<protein>
    <submittedName>
        <fullName evidence="1">Uncharacterized protein</fullName>
    </submittedName>
</protein>
<organism evidence="1 2">
    <name type="scientific">Avena sativa</name>
    <name type="common">Oat</name>
    <dbReference type="NCBI Taxonomy" id="4498"/>
    <lineage>
        <taxon>Eukaryota</taxon>
        <taxon>Viridiplantae</taxon>
        <taxon>Streptophyta</taxon>
        <taxon>Embryophyta</taxon>
        <taxon>Tracheophyta</taxon>
        <taxon>Spermatophyta</taxon>
        <taxon>Magnoliopsida</taxon>
        <taxon>Liliopsida</taxon>
        <taxon>Poales</taxon>
        <taxon>Poaceae</taxon>
        <taxon>BOP clade</taxon>
        <taxon>Pooideae</taxon>
        <taxon>Poodae</taxon>
        <taxon>Poeae</taxon>
        <taxon>Poeae Chloroplast Group 1 (Aveneae type)</taxon>
        <taxon>Aveninae</taxon>
        <taxon>Avena</taxon>
    </lineage>
</organism>
<proteinExistence type="predicted"/>